<name>A0A1W2G0G6_KIBAR</name>
<dbReference type="OrthoDB" id="9787292at2"/>
<accession>A0A1W2G0G6</accession>
<dbReference type="InterPro" id="IPR001509">
    <property type="entry name" value="Epimerase_deHydtase"/>
</dbReference>
<dbReference type="PANTHER" id="PTHR48079">
    <property type="entry name" value="PROTEIN YEEZ"/>
    <property type="match status" value="1"/>
</dbReference>
<dbReference type="RefSeq" id="WP_084434919.1">
    <property type="nucleotide sequence ID" value="NZ_FWXV01000023.1"/>
</dbReference>
<organism evidence="2 3">
    <name type="scientific">Kibdelosporangium aridum</name>
    <dbReference type="NCBI Taxonomy" id="2030"/>
    <lineage>
        <taxon>Bacteria</taxon>
        <taxon>Bacillati</taxon>
        <taxon>Actinomycetota</taxon>
        <taxon>Actinomycetes</taxon>
        <taxon>Pseudonocardiales</taxon>
        <taxon>Pseudonocardiaceae</taxon>
        <taxon>Kibdelosporangium</taxon>
    </lineage>
</organism>
<proteinExistence type="predicted"/>
<dbReference type="InterPro" id="IPR036291">
    <property type="entry name" value="NAD(P)-bd_dom_sf"/>
</dbReference>
<protein>
    <submittedName>
        <fullName evidence="2">Nucleoside-diphosphate-sugar epimerase</fullName>
    </submittedName>
</protein>
<keyword evidence="3" id="KW-1185">Reference proteome</keyword>
<dbReference type="PANTHER" id="PTHR48079:SF6">
    <property type="entry name" value="NAD(P)-BINDING DOMAIN-CONTAINING PROTEIN-RELATED"/>
    <property type="match status" value="1"/>
</dbReference>
<reference evidence="2 3" key="1">
    <citation type="submission" date="2017-04" db="EMBL/GenBank/DDBJ databases">
        <authorList>
            <person name="Afonso C.L."/>
            <person name="Miller P.J."/>
            <person name="Scott M.A."/>
            <person name="Spackman E."/>
            <person name="Goraichik I."/>
            <person name="Dimitrov K.M."/>
            <person name="Suarez D.L."/>
            <person name="Swayne D.E."/>
        </authorList>
    </citation>
    <scope>NUCLEOTIDE SEQUENCE [LARGE SCALE GENOMIC DNA]</scope>
    <source>
        <strain evidence="2 3">DSM 43828</strain>
    </source>
</reference>
<gene>
    <name evidence="2" type="ORF">SAMN05661093_10983</name>
</gene>
<evidence type="ECO:0000313" key="3">
    <source>
        <dbReference type="Proteomes" id="UP000192674"/>
    </source>
</evidence>
<dbReference type="GO" id="GO:0005737">
    <property type="term" value="C:cytoplasm"/>
    <property type="evidence" value="ECO:0007669"/>
    <property type="project" value="TreeGrafter"/>
</dbReference>
<evidence type="ECO:0000259" key="1">
    <source>
        <dbReference type="Pfam" id="PF01370"/>
    </source>
</evidence>
<dbReference type="Proteomes" id="UP000192674">
    <property type="component" value="Unassembled WGS sequence"/>
</dbReference>
<feature type="domain" description="NAD-dependent epimerase/dehydratase" evidence="1">
    <location>
        <begin position="3"/>
        <end position="198"/>
    </location>
</feature>
<dbReference type="GO" id="GO:0004029">
    <property type="term" value="F:aldehyde dehydrogenase (NAD+) activity"/>
    <property type="evidence" value="ECO:0007669"/>
    <property type="project" value="TreeGrafter"/>
</dbReference>
<dbReference type="InterPro" id="IPR051783">
    <property type="entry name" value="NAD(P)-dependent_oxidoreduct"/>
</dbReference>
<dbReference type="AlphaFoldDB" id="A0A1W2G0G6"/>
<dbReference type="EMBL" id="FWXV01000023">
    <property type="protein sequence ID" value="SMD27376.1"/>
    <property type="molecule type" value="Genomic_DNA"/>
</dbReference>
<dbReference type="Gene3D" id="3.40.50.720">
    <property type="entry name" value="NAD(P)-binding Rossmann-like Domain"/>
    <property type="match status" value="1"/>
</dbReference>
<evidence type="ECO:0000313" key="2">
    <source>
        <dbReference type="EMBL" id="SMD27376.1"/>
    </source>
</evidence>
<dbReference type="SUPFAM" id="SSF51735">
    <property type="entry name" value="NAD(P)-binding Rossmann-fold domains"/>
    <property type="match status" value="1"/>
</dbReference>
<dbReference type="Pfam" id="PF01370">
    <property type="entry name" value="Epimerase"/>
    <property type="match status" value="1"/>
</dbReference>
<sequence>MKVFLTGGSGYIGRSTIPALVRAGHEVSALVRSDTSAEVVAALGAKPVHGTMSAFDVLHDAAAAADGVIHLGFDGTSDAAAADLQAAQAMQQGTRGVYVHTGGVWVYGNTDGVASEESPQNPPQITAWRAANEAQVLSRGHAVLVMPGLVFGRGGGLIQQFFRGSEQVPVIGDGSNHWALVHVDDIADLYARALSAPAGSTYIGVSFNMRVADVFAGLPVTSLSYAEAVGQMGPIAEAFALDQQLSGAKAQRELGWTPRYLEIS</sequence>